<comment type="caution">
    <text evidence="6">The sequence shown here is derived from an EMBL/GenBank/DDBJ whole genome shotgun (WGS) entry which is preliminary data.</text>
</comment>
<evidence type="ECO:0000313" key="7">
    <source>
        <dbReference type="Proteomes" id="UP000075349"/>
    </source>
</evidence>
<evidence type="ECO:0000256" key="1">
    <source>
        <dbReference type="ARBA" id="ARBA00010233"/>
    </source>
</evidence>
<dbReference type="InterPro" id="IPR027461">
    <property type="entry name" value="Carboxypeptidase_A_C_sf"/>
</dbReference>
<dbReference type="CDD" id="cd07062">
    <property type="entry name" value="Peptidase_S66_mccF_like"/>
    <property type="match status" value="1"/>
</dbReference>
<proteinExistence type="inferred from homology"/>
<dbReference type="PANTHER" id="PTHR30237">
    <property type="entry name" value="MURAMOYLTETRAPEPTIDE CARBOXYPEPTIDASE"/>
    <property type="match status" value="1"/>
</dbReference>
<evidence type="ECO:0000256" key="3">
    <source>
        <dbReference type="PIRSR" id="PIRSR028757-1"/>
    </source>
</evidence>
<dbReference type="Gene3D" id="3.40.50.10740">
    <property type="entry name" value="Class I glutamine amidotransferase-like"/>
    <property type="match status" value="1"/>
</dbReference>
<evidence type="ECO:0000256" key="2">
    <source>
        <dbReference type="ARBA" id="ARBA00022801"/>
    </source>
</evidence>
<evidence type="ECO:0000313" key="6">
    <source>
        <dbReference type="EMBL" id="KYN24262.1"/>
    </source>
</evidence>
<dbReference type="Proteomes" id="UP000075349">
    <property type="component" value="Unassembled WGS sequence"/>
</dbReference>
<dbReference type="InterPro" id="IPR029062">
    <property type="entry name" value="Class_I_gatase-like"/>
</dbReference>
<dbReference type="SUPFAM" id="SSF141986">
    <property type="entry name" value="LD-carboxypeptidase A C-terminal domain-like"/>
    <property type="match status" value="1"/>
</dbReference>
<dbReference type="Pfam" id="PF17676">
    <property type="entry name" value="Peptidase_S66C"/>
    <property type="match status" value="1"/>
</dbReference>
<dbReference type="InterPro" id="IPR027478">
    <property type="entry name" value="LdcA_N"/>
</dbReference>
<dbReference type="InterPro" id="IPR040921">
    <property type="entry name" value="Peptidase_S66C"/>
</dbReference>
<dbReference type="Gene3D" id="3.50.30.60">
    <property type="entry name" value="LD-carboxypeptidase A C-terminal domain-like"/>
    <property type="match status" value="1"/>
</dbReference>
<feature type="active site" description="Nucleophile" evidence="3">
    <location>
        <position position="112"/>
    </location>
</feature>
<dbReference type="InterPro" id="IPR003507">
    <property type="entry name" value="S66_fam"/>
</dbReference>
<feature type="domain" description="LD-carboxypeptidase N-terminal" evidence="4">
    <location>
        <begin position="13"/>
        <end position="132"/>
    </location>
</feature>
<comment type="similarity">
    <text evidence="1">Belongs to the peptidase S66 family.</text>
</comment>
<dbReference type="SUPFAM" id="SSF52317">
    <property type="entry name" value="Class I glutamine amidotransferase-like"/>
    <property type="match status" value="1"/>
</dbReference>
<gene>
    <name evidence="6" type="ORF">AUQ44_21635</name>
</gene>
<dbReference type="AlphaFoldDB" id="A0A151JEW3"/>
<dbReference type="GO" id="GO:0016787">
    <property type="term" value="F:hydrolase activity"/>
    <property type="evidence" value="ECO:0007669"/>
    <property type="project" value="UniProtKB-KW"/>
</dbReference>
<sequence>MIIPASLKVGDTIGFFSPSSPATVFAPERFARAKAYLQGKGYTLKAGALTGESDSYRSGSIQARAEELNALIRDPEVRCIMSTIGGNNSNALLPYIDYQALRNDPKIIVGYSDVTALLMGIYTQTGLITFYGPALVASMGEFSPLVDETYTSFADIVQSLENLQQEYVMPAQWTDEYLPWETQSRAKEMRPNAWHFLGQGKITGRVIGGNLNTMGGIWGTPYMPAIQQGDILLIEDSLHGIEVVERSFAHLKILGVFDKVAAVVLGKHELFNDKGTGRASIDVLKEVLNGQKVPILYDFDSCHTHPMLTVPLGSTMTIDFDQHKVSVSLA</sequence>
<organism evidence="6 7">
    <name type="scientific">Vibrio cidicii</name>
    <dbReference type="NCBI Taxonomy" id="1763883"/>
    <lineage>
        <taxon>Bacteria</taxon>
        <taxon>Pseudomonadati</taxon>
        <taxon>Pseudomonadota</taxon>
        <taxon>Gammaproteobacteria</taxon>
        <taxon>Vibrionales</taxon>
        <taxon>Vibrionaceae</taxon>
        <taxon>Vibrio</taxon>
    </lineage>
</organism>
<feature type="active site" description="Charge relay system" evidence="3">
    <location>
        <position position="235"/>
    </location>
</feature>
<dbReference type="InterPro" id="IPR040449">
    <property type="entry name" value="Peptidase_S66_N"/>
</dbReference>
<feature type="domain" description="LD-carboxypeptidase C-terminal" evidence="5">
    <location>
        <begin position="203"/>
        <end position="318"/>
    </location>
</feature>
<accession>A0A151JEW3</accession>
<protein>
    <submittedName>
        <fullName evidence="6">Peptidase S66</fullName>
    </submittedName>
</protein>
<feature type="active site" description="Charge relay system" evidence="3">
    <location>
        <position position="303"/>
    </location>
</feature>
<dbReference type="EMBL" id="LOMK01000002">
    <property type="protein sequence ID" value="KYN24262.1"/>
    <property type="molecule type" value="Genomic_DNA"/>
</dbReference>
<name>A0A151JEW3_9VIBR</name>
<evidence type="ECO:0000259" key="5">
    <source>
        <dbReference type="Pfam" id="PF17676"/>
    </source>
</evidence>
<dbReference type="PIRSF" id="PIRSF028757">
    <property type="entry name" value="LD-carboxypeptidase"/>
    <property type="match status" value="1"/>
</dbReference>
<dbReference type="Pfam" id="PF02016">
    <property type="entry name" value="Peptidase_S66"/>
    <property type="match status" value="1"/>
</dbReference>
<evidence type="ECO:0000259" key="4">
    <source>
        <dbReference type="Pfam" id="PF02016"/>
    </source>
</evidence>
<reference evidence="7" key="1">
    <citation type="submission" date="2015-12" db="EMBL/GenBank/DDBJ databases">
        <authorList>
            <person name="Tarr C.L."/>
            <person name="Gladney L.M."/>
        </authorList>
    </citation>
    <scope>NUCLEOTIDE SEQUENCE [LARGE SCALE GENOMIC DNA]</scope>
    <source>
        <strain evidence="7">2756-81</strain>
    </source>
</reference>
<keyword evidence="2" id="KW-0378">Hydrolase</keyword>
<dbReference type="PANTHER" id="PTHR30237:SF5">
    <property type="entry name" value="CARBOXYPEPTIDASE VC_A0337-RELATED"/>
    <property type="match status" value="1"/>
</dbReference>